<feature type="signal peptide" evidence="1">
    <location>
        <begin position="1"/>
        <end position="21"/>
    </location>
</feature>
<sequence length="187" mass="19859">MFPSTVLTLGLFALSSGVSSAFKTKIEHSDAFVEEMMRDSGYSIDDLKSLVDNIVDQCDSNGCDVNRESCDNAFCLRIDGDNSGSDTGNILDIVRDFMKESIQTEETTDSGCTSSGCAFADAHYYRMPEYFSLQRTGDDGSANALYKVTATAADHSGTCEDVFKALEAAAGLFPGGSLLGAVTIAAC</sequence>
<dbReference type="OrthoDB" id="4724122at2759"/>
<gene>
    <name evidence="2" type="ORF">Micbo1qcDRAFT_179025</name>
</gene>
<dbReference type="Proteomes" id="UP000070501">
    <property type="component" value="Unassembled WGS sequence"/>
</dbReference>
<evidence type="ECO:0000313" key="3">
    <source>
        <dbReference type="Proteomes" id="UP000070501"/>
    </source>
</evidence>
<proteinExistence type="predicted"/>
<organism evidence="2 3">
    <name type="scientific">Microdochium bolleyi</name>
    <dbReference type="NCBI Taxonomy" id="196109"/>
    <lineage>
        <taxon>Eukaryota</taxon>
        <taxon>Fungi</taxon>
        <taxon>Dikarya</taxon>
        <taxon>Ascomycota</taxon>
        <taxon>Pezizomycotina</taxon>
        <taxon>Sordariomycetes</taxon>
        <taxon>Xylariomycetidae</taxon>
        <taxon>Xylariales</taxon>
        <taxon>Microdochiaceae</taxon>
        <taxon>Microdochium</taxon>
    </lineage>
</organism>
<keyword evidence="1" id="KW-0732">Signal</keyword>
<accession>A0A136IRH8</accession>
<dbReference type="AlphaFoldDB" id="A0A136IRH8"/>
<dbReference type="InParanoid" id="A0A136IRH8"/>
<protein>
    <submittedName>
        <fullName evidence="2">Uncharacterized protein</fullName>
    </submittedName>
</protein>
<dbReference type="EMBL" id="KQ964262">
    <property type="protein sequence ID" value="KXJ87545.1"/>
    <property type="molecule type" value="Genomic_DNA"/>
</dbReference>
<name>A0A136IRH8_9PEZI</name>
<keyword evidence="3" id="KW-1185">Reference proteome</keyword>
<reference evidence="3" key="1">
    <citation type="submission" date="2016-02" db="EMBL/GenBank/DDBJ databases">
        <title>Draft genome sequence of Microdochium bolleyi, a fungal endophyte of beachgrass.</title>
        <authorList>
            <consortium name="DOE Joint Genome Institute"/>
            <person name="David A.S."/>
            <person name="May G."/>
            <person name="Haridas S."/>
            <person name="Lim J."/>
            <person name="Wang M."/>
            <person name="Labutti K."/>
            <person name="Lipzen A."/>
            <person name="Barry K."/>
            <person name="Grigoriev I.V."/>
        </authorList>
    </citation>
    <scope>NUCLEOTIDE SEQUENCE [LARGE SCALE GENOMIC DNA]</scope>
    <source>
        <strain evidence="3">J235TASD1</strain>
    </source>
</reference>
<evidence type="ECO:0000256" key="1">
    <source>
        <dbReference type="SAM" id="SignalP"/>
    </source>
</evidence>
<evidence type="ECO:0000313" key="2">
    <source>
        <dbReference type="EMBL" id="KXJ87545.1"/>
    </source>
</evidence>
<feature type="chain" id="PRO_5007293034" evidence="1">
    <location>
        <begin position="22"/>
        <end position="187"/>
    </location>
</feature>